<dbReference type="PANTHER" id="PTHR46406:SF1">
    <property type="entry name" value="NITRIC OXIDE-ASSOCIATED PROTEIN 1"/>
    <property type="match status" value="1"/>
</dbReference>
<reference evidence="3" key="1">
    <citation type="journal article" date="2019" name="IScience">
        <title>Narwhal Genome Reveals Long-Term Low Genetic Diversity despite Current Large Abundance Size.</title>
        <authorList>
            <person name="Westbury M.V."/>
            <person name="Petersen B."/>
            <person name="Garde E."/>
            <person name="Heide-Jorgensen M.P."/>
            <person name="Lorenzen E.D."/>
        </authorList>
    </citation>
    <scope>NUCLEOTIDE SEQUENCE [LARGE SCALE GENOMIC DNA]</scope>
</reference>
<sequence length="400" mass="45468">MLCSFLRGSTPTIARHGLRETLLERRCEANSSSLYPSCLGCGLPRGSTATGDNQGRADMEESFLFPEYVPDSEPAVTLQDQLRELQQRQEEEERRCYSGGRSGGSRNYGTPGRCTRTVSREQYLELVTAALRRPKLALVLYVIDLLDLPDALLPHLPAPVGPKQLILLGNKVNLLPLDTPGYRQRLQERLWNDCARAGLLPPPGYRRPQHPSGDRPRDKQEKANPSPKSSTMLRDVRLISFKTGYGVEEFDLRAPAFLTLPRRRLCGWRHQRWQVHSLLHASGVRLLHRQGRRSYRPDGKSVNVAYSCGFQLPSRSHYFIGQGGHCWVAVTPQFKDKLHLRGYTPQGTVLTVRRPFLPHVVNIKGERVRRSVAYKTNLLPLCTICRKRKKDKYMKLTCSH</sequence>
<evidence type="ECO:0000313" key="2">
    <source>
        <dbReference type="EMBL" id="TKC34544.1"/>
    </source>
</evidence>
<comment type="caution">
    <text evidence="2">The sequence shown here is derived from an EMBL/GenBank/DDBJ whole genome shotgun (WGS) entry which is preliminary data.</text>
</comment>
<organism evidence="2 3">
    <name type="scientific">Monodon monoceros</name>
    <name type="common">Narwhal</name>
    <name type="synonym">Ceratodon monodon</name>
    <dbReference type="NCBI Taxonomy" id="40151"/>
    <lineage>
        <taxon>Eukaryota</taxon>
        <taxon>Metazoa</taxon>
        <taxon>Chordata</taxon>
        <taxon>Craniata</taxon>
        <taxon>Vertebrata</taxon>
        <taxon>Euteleostomi</taxon>
        <taxon>Mammalia</taxon>
        <taxon>Eutheria</taxon>
        <taxon>Laurasiatheria</taxon>
        <taxon>Artiodactyla</taxon>
        <taxon>Whippomorpha</taxon>
        <taxon>Cetacea</taxon>
        <taxon>Odontoceti</taxon>
        <taxon>Monodontidae</taxon>
        <taxon>Monodon</taxon>
    </lineage>
</organism>
<feature type="compositionally biased region" description="Basic and acidic residues" evidence="1">
    <location>
        <begin position="87"/>
        <end position="96"/>
    </location>
</feature>
<gene>
    <name evidence="2" type="ORF">EI555_020349</name>
</gene>
<dbReference type="AlphaFoldDB" id="A0A4U1EEH3"/>
<dbReference type="PANTHER" id="PTHR46406">
    <property type="entry name" value="NITRIC OXIDE-ASSOCIATED PROTEIN 1"/>
    <property type="match status" value="1"/>
</dbReference>
<dbReference type="InterPro" id="IPR027417">
    <property type="entry name" value="P-loop_NTPase"/>
</dbReference>
<dbReference type="Gene3D" id="3.40.50.300">
    <property type="entry name" value="P-loop containing nucleotide triphosphate hydrolases"/>
    <property type="match status" value="1"/>
</dbReference>
<dbReference type="InterPro" id="IPR052807">
    <property type="entry name" value="Mito_transl_resp_regulator"/>
</dbReference>
<evidence type="ECO:0000256" key="1">
    <source>
        <dbReference type="SAM" id="MobiDB-lite"/>
    </source>
</evidence>
<evidence type="ECO:0008006" key="4">
    <source>
        <dbReference type="Google" id="ProtNLM"/>
    </source>
</evidence>
<feature type="region of interest" description="Disordered" evidence="1">
    <location>
        <begin position="87"/>
        <end position="113"/>
    </location>
</feature>
<accession>A0A4U1EEH3</accession>
<proteinExistence type="predicted"/>
<protein>
    <recommendedName>
        <fullName evidence="4">G domain-containing protein</fullName>
    </recommendedName>
</protein>
<name>A0A4U1EEH3_MONMO</name>
<dbReference type="EMBL" id="RWIC01001827">
    <property type="protein sequence ID" value="TKC34544.1"/>
    <property type="molecule type" value="Genomic_DNA"/>
</dbReference>
<feature type="compositionally biased region" description="Basic and acidic residues" evidence="1">
    <location>
        <begin position="212"/>
        <end position="222"/>
    </location>
</feature>
<evidence type="ECO:0000313" key="3">
    <source>
        <dbReference type="Proteomes" id="UP000308365"/>
    </source>
</evidence>
<feature type="region of interest" description="Disordered" evidence="1">
    <location>
        <begin position="200"/>
        <end position="230"/>
    </location>
</feature>
<dbReference type="Proteomes" id="UP000308365">
    <property type="component" value="Unassembled WGS sequence"/>
</dbReference>